<dbReference type="RefSeq" id="WP_186975773.1">
    <property type="nucleotide sequence ID" value="NZ_JACOOH010000003.1"/>
</dbReference>
<organism evidence="1 2">
    <name type="scientific">Butyricimonas hominis</name>
    <dbReference type="NCBI Taxonomy" id="2763032"/>
    <lineage>
        <taxon>Bacteria</taxon>
        <taxon>Pseudomonadati</taxon>
        <taxon>Bacteroidota</taxon>
        <taxon>Bacteroidia</taxon>
        <taxon>Bacteroidales</taxon>
        <taxon>Odoribacteraceae</taxon>
        <taxon>Butyricimonas</taxon>
    </lineage>
</organism>
<dbReference type="Proteomes" id="UP000646484">
    <property type="component" value="Unassembled WGS sequence"/>
</dbReference>
<name>A0ABR7D1G7_9BACT</name>
<dbReference type="EMBL" id="JACOOH010000003">
    <property type="protein sequence ID" value="MBC5621210.1"/>
    <property type="molecule type" value="Genomic_DNA"/>
</dbReference>
<accession>A0ABR7D1G7</accession>
<sequence>MKKILMFLLCGLLFIGCFDDETIHADYVAYGRVYDTTSTDPVVKYISQYYYKYNKIIILDPLPGDYMFNFQSKHDVNMVQPPQDQESLLKRLQFLEEMFLNGYSDEVKNDMFPNIIILADSIKNLNTDKEVDIYTTTYYIAFLVNDGMLNKSEKEKEILSRNWNKTFLDYCTKKIDWKVPEEFYLYPTDDEFNKKENWWLPIPDATKKDTADINLVWERGYPTGNWTYYFAPYPVEEWGYASSSSKSGYLEKFFEFLFTTPQETIDKAIADHAKLKKPHDVLDQALKDDFGIDYRTMMYKAK</sequence>
<evidence type="ECO:0008006" key="3">
    <source>
        <dbReference type="Google" id="ProtNLM"/>
    </source>
</evidence>
<protein>
    <recommendedName>
        <fullName evidence="3">Lipoprotein</fullName>
    </recommendedName>
</protein>
<comment type="caution">
    <text evidence="1">The sequence shown here is derived from an EMBL/GenBank/DDBJ whole genome shotgun (WGS) entry which is preliminary data.</text>
</comment>
<gene>
    <name evidence="1" type="ORF">H8S64_08875</name>
</gene>
<evidence type="ECO:0000313" key="1">
    <source>
        <dbReference type="EMBL" id="MBC5621210.1"/>
    </source>
</evidence>
<dbReference type="PROSITE" id="PS51257">
    <property type="entry name" value="PROKAR_LIPOPROTEIN"/>
    <property type="match status" value="1"/>
</dbReference>
<proteinExistence type="predicted"/>
<reference evidence="1 2" key="1">
    <citation type="submission" date="2020-08" db="EMBL/GenBank/DDBJ databases">
        <title>Genome public.</title>
        <authorList>
            <person name="Liu C."/>
            <person name="Sun Q."/>
        </authorList>
    </citation>
    <scope>NUCLEOTIDE SEQUENCE [LARGE SCALE GENOMIC DNA]</scope>
    <source>
        <strain evidence="1 2">NSJ-56</strain>
    </source>
</reference>
<evidence type="ECO:0000313" key="2">
    <source>
        <dbReference type="Proteomes" id="UP000646484"/>
    </source>
</evidence>
<keyword evidence="2" id="KW-1185">Reference proteome</keyword>